<dbReference type="InterPro" id="IPR029299">
    <property type="entry name" value="ALMS_motif"/>
</dbReference>
<dbReference type="OrthoDB" id="8899035at2759"/>
<comment type="subcellular location">
    <subcellularLocation>
        <location evidence="1">Cytoplasm</location>
        <location evidence="1">Cytoskeleton</location>
        <location evidence="1">Microtubule organizing center</location>
        <location evidence="1">Centrosome</location>
    </subcellularLocation>
</comment>
<feature type="region of interest" description="Disordered" evidence="4">
    <location>
        <begin position="254"/>
        <end position="303"/>
    </location>
</feature>
<dbReference type="PANTHER" id="PTHR21553">
    <property type="entry name" value="ALMS1-RELATED"/>
    <property type="match status" value="1"/>
</dbReference>
<evidence type="ECO:0000313" key="7">
    <source>
        <dbReference type="ZFIN" id="ZDB-GENE-130613-4"/>
    </source>
</evidence>
<dbReference type="GlyGen" id="A0A8M9PXB9">
    <property type="glycosylation" value="1 site"/>
</dbReference>
<organism evidence="6">
    <name type="scientific">Danio rerio</name>
    <name type="common">Zebrafish</name>
    <name type="synonym">Brachydanio rerio</name>
    <dbReference type="NCBI Taxonomy" id="7955"/>
    <lineage>
        <taxon>Eukaryota</taxon>
        <taxon>Metazoa</taxon>
        <taxon>Chordata</taxon>
        <taxon>Craniata</taxon>
        <taxon>Vertebrata</taxon>
        <taxon>Euteleostomi</taxon>
        <taxon>Actinopterygii</taxon>
        <taxon>Neopterygii</taxon>
        <taxon>Teleostei</taxon>
        <taxon>Ostariophysi</taxon>
        <taxon>Cypriniformes</taxon>
        <taxon>Danionidae</taxon>
        <taxon>Danioninae</taxon>
        <taxon>Danio</taxon>
    </lineage>
</organism>
<feature type="region of interest" description="Disordered" evidence="4">
    <location>
        <begin position="176"/>
        <end position="210"/>
    </location>
</feature>
<accession>A0A8M9PXB9</accession>
<dbReference type="AGR" id="ZFIN:ZDB-GENE-130613-4"/>
<feature type="region of interest" description="Disordered" evidence="4">
    <location>
        <begin position="660"/>
        <end position="701"/>
    </location>
</feature>
<evidence type="ECO:0000256" key="2">
    <source>
        <dbReference type="ARBA" id="ARBA00022490"/>
    </source>
</evidence>
<dbReference type="RefSeq" id="XP_017214062.1">
    <property type="nucleotide sequence ID" value="XM_017358573.2"/>
</dbReference>
<dbReference type="Pfam" id="PF15309">
    <property type="entry name" value="ALMS_motif"/>
    <property type="match status" value="1"/>
</dbReference>
<sequence length="728" mass="81224">MADMKPEGWRRLLQPHDAAGKNSMSFLRRSSSWRRPGERGYYEGPMAQVNEPPRGARPQSCIEGGRMDKWLQTLERLQSRRLQKQVPEFSDWTVSMPALPNETMGSNPHCLDLNSLHRRNQTPSACSSVCESSPSSMESVHIKPVPSAEKANFCALAPVRFGWLPIQRHVILTDVPNNRQDNSRGQQKLKSPITPVLLSSPAKHNRPRPIDLENAAQSGLVFHSDGEPKRAEPAGFRYWRTAEKTTPVLQQALGSVSSEGGPNRPQAWNSKNSKVDMGQSHPDNTLPKHPIQRRGSAPESFSSSISSITITSKKVTHTSSPLNSTNSLNIDRRKPLVVKVTEQQIKTTNQPAVSNQELNDHGVVLRRKATIVKMTEQREEFSRGIPKYRHSYTEGLKNSAINLPKVNPSPVNQALTVSLEPGGNQWRSTLSLHLASPNTTAKNNPRQRPLSCDASLFNNTEPTFNAVADPALNNKSSAVAHKTNIDCVSSSVGEARSRSASSGTDGRLKTEGFRESVSEVRAPLTLLKVPENSDVGADAVLALNAAAVIANIKLQVQQRRKSSLTAAEDRGNNEHRELKDEVSDNDRKKKTPPAASCVQFVPFETGNVAPEGLSLSEALAHRRPGFIRRSQARVRAVECRSEERRKAEILQDRESLLKSKDRSIMEKGPQMRSRRSYNQLPEVKKRREEEKRKKEEEKRKLVSRTNRLRAELFKKKLLEQILQRGGNH</sequence>
<evidence type="ECO:0000256" key="4">
    <source>
        <dbReference type="SAM" id="MobiDB-lite"/>
    </source>
</evidence>
<keyword evidence="3" id="KW-0206">Cytoskeleton</keyword>
<dbReference type="ZFIN" id="ZDB-GENE-130613-4">
    <property type="gene designation" value="si:ch211-232h12.2"/>
</dbReference>
<evidence type="ECO:0000256" key="3">
    <source>
        <dbReference type="ARBA" id="ARBA00023212"/>
    </source>
</evidence>
<feature type="compositionally biased region" description="Basic and acidic residues" evidence="4">
    <location>
        <begin position="567"/>
        <end position="587"/>
    </location>
</feature>
<feature type="compositionally biased region" description="Polar residues" evidence="4">
    <location>
        <begin position="254"/>
        <end position="272"/>
    </location>
</feature>
<name>A0A8M9PXB9_DANRE</name>
<feature type="domain" description="ALMS motif" evidence="5">
    <location>
        <begin position="653"/>
        <end position="724"/>
    </location>
</feature>
<reference evidence="6" key="1">
    <citation type="submission" date="2025-04" db="UniProtKB">
        <authorList>
            <consortium name="RefSeq"/>
        </authorList>
    </citation>
    <scope>IDENTIFICATION</scope>
    <source>
        <strain evidence="6">Tuebingen</strain>
    </source>
</reference>
<proteinExistence type="predicted"/>
<feature type="compositionally biased region" description="Basic and acidic residues" evidence="4">
    <location>
        <begin position="1"/>
        <end position="10"/>
    </location>
</feature>
<dbReference type="RefSeq" id="XP_073775012.1">
    <property type="nucleotide sequence ID" value="XM_073918911.1"/>
</dbReference>
<feature type="compositionally biased region" description="Basic and acidic residues" evidence="4">
    <location>
        <begin position="682"/>
        <end position="700"/>
    </location>
</feature>
<evidence type="ECO:0000313" key="6">
    <source>
        <dbReference type="RefSeq" id="XP_017214062.1"/>
    </source>
</evidence>
<dbReference type="AlphaFoldDB" id="A0A8M9PXB9"/>
<dbReference type="RefSeq" id="XP_017214062.1">
    <property type="nucleotide sequence ID" value="XM_017358573.3"/>
</dbReference>
<evidence type="ECO:0000259" key="5">
    <source>
        <dbReference type="Pfam" id="PF15309"/>
    </source>
</evidence>
<protein>
    <submittedName>
        <fullName evidence="6">(E2-independent) E3 ubiquitin-conjugating enzyme FATS isoform X1</fullName>
    </submittedName>
    <submittedName>
        <fullName evidence="6">Centrosomal protein C10orf90 homolog isoform X1</fullName>
    </submittedName>
</protein>
<gene>
    <name evidence="6 7" type="primary">si:ch211-232h12.2</name>
</gene>
<feature type="compositionally biased region" description="Polar residues" evidence="4">
    <location>
        <begin position="176"/>
        <end position="189"/>
    </location>
</feature>
<evidence type="ECO:0000256" key="1">
    <source>
        <dbReference type="ARBA" id="ARBA00004300"/>
    </source>
</evidence>
<dbReference type="GeneID" id="100003025"/>
<feature type="region of interest" description="Disordered" evidence="4">
    <location>
        <begin position="1"/>
        <end position="59"/>
    </location>
</feature>
<dbReference type="RefSeq" id="XP_073775011.1">
    <property type="nucleotide sequence ID" value="XM_073918910.1"/>
</dbReference>
<dbReference type="PANTHER" id="PTHR21553:SF24">
    <property type="entry name" value="(E2-INDEPENDENT) E3 UBIQUITIN-CONJUGATING ENZYME FATS"/>
    <property type="match status" value="1"/>
</dbReference>
<keyword evidence="2" id="KW-0963">Cytoplasm</keyword>
<feature type="region of interest" description="Disordered" evidence="4">
    <location>
        <begin position="563"/>
        <end position="593"/>
    </location>
</feature>
<dbReference type="GO" id="GO:0005813">
    <property type="term" value="C:centrosome"/>
    <property type="evidence" value="ECO:0007669"/>
    <property type="project" value="UniProtKB-SubCell"/>
</dbReference>